<evidence type="ECO:0000313" key="3">
    <source>
        <dbReference type="Proteomes" id="UP001341281"/>
    </source>
</evidence>
<dbReference type="Proteomes" id="UP001341281">
    <property type="component" value="Chromosome 04"/>
</dbReference>
<organism evidence="2 3">
    <name type="scientific">Paspalum notatum var. saurae</name>
    <dbReference type="NCBI Taxonomy" id="547442"/>
    <lineage>
        <taxon>Eukaryota</taxon>
        <taxon>Viridiplantae</taxon>
        <taxon>Streptophyta</taxon>
        <taxon>Embryophyta</taxon>
        <taxon>Tracheophyta</taxon>
        <taxon>Spermatophyta</taxon>
        <taxon>Magnoliopsida</taxon>
        <taxon>Liliopsida</taxon>
        <taxon>Poales</taxon>
        <taxon>Poaceae</taxon>
        <taxon>PACMAD clade</taxon>
        <taxon>Panicoideae</taxon>
        <taxon>Andropogonodae</taxon>
        <taxon>Paspaleae</taxon>
        <taxon>Paspalinae</taxon>
        <taxon>Paspalum</taxon>
    </lineage>
</organism>
<dbReference type="EMBL" id="CP144748">
    <property type="protein sequence ID" value="WVZ67657.1"/>
    <property type="molecule type" value="Genomic_DNA"/>
</dbReference>
<reference evidence="2 3" key="1">
    <citation type="submission" date="2024-02" db="EMBL/GenBank/DDBJ databases">
        <title>High-quality chromosome-scale genome assembly of Pensacola bahiagrass (Paspalum notatum Flugge var. saurae).</title>
        <authorList>
            <person name="Vega J.M."/>
            <person name="Podio M."/>
            <person name="Orjuela J."/>
            <person name="Siena L.A."/>
            <person name="Pessino S.C."/>
            <person name="Combes M.C."/>
            <person name="Mariac C."/>
            <person name="Albertini E."/>
            <person name="Pupilli F."/>
            <person name="Ortiz J.P.A."/>
            <person name="Leblanc O."/>
        </authorList>
    </citation>
    <scope>NUCLEOTIDE SEQUENCE [LARGE SCALE GENOMIC DNA]</scope>
    <source>
        <strain evidence="2">R1</strain>
        <tissue evidence="2">Leaf</tissue>
    </source>
</reference>
<proteinExistence type="predicted"/>
<evidence type="ECO:0000313" key="2">
    <source>
        <dbReference type="EMBL" id="WVZ67657.1"/>
    </source>
</evidence>
<accession>A0AAQ3T869</accession>
<gene>
    <name evidence="2" type="ORF">U9M48_016707</name>
</gene>
<keyword evidence="3" id="KW-1185">Reference proteome</keyword>
<sequence length="221" mass="21796">MRLPHDIRWWSPRRRRALQVCSLVSLEVSGGLGARVDDRGGLGVEAVHVGLANAAAGADARAFSTGGVGDSGNGSGASILGEHGRSAGVLGKHGRSACVLGAGHGVTVVSAGKAFGAGGAPAASAPCRWPRSPVASPCSPRVASCAMLAAAAAWPVGSGMAAGMVRSSCEDGGSGAHVGVHAEPPSHGANKFAGSPTSPVRDLTSPRTRSPWTTAGAARRA</sequence>
<protein>
    <submittedName>
        <fullName evidence="2">Uncharacterized protein</fullName>
    </submittedName>
</protein>
<dbReference type="AlphaFoldDB" id="A0AAQ3T869"/>
<evidence type="ECO:0000256" key="1">
    <source>
        <dbReference type="SAM" id="MobiDB-lite"/>
    </source>
</evidence>
<feature type="region of interest" description="Disordered" evidence="1">
    <location>
        <begin position="172"/>
        <end position="221"/>
    </location>
</feature>
<name>A0AAQ3T869_PASNO</name>